<protein>
    <submittedName>
        <fullName evidence="2">Uncharacterized protein</fullName>
    </submittedName>
</protein>
<feature type="transmembrane region" description="Helical" evidence="1">
    <location>
        <begin position="53"/>
        <end position="74"/>
    </location>
</feature>
<dbReference type="Proteomes" id="UP000298138">
    <property type="component" value="Unassembled WGS sequence"/>
</dbReference>
<keyword evidence="1" id="KW-1133">Transmembrane helix</keyword>
<keyword evidence="1" id="KW-0472">Membrane</keyword>
<reference evidence="2 3" key="1">
    <citation type="submission" date="2019-04" db="EMBL/GenBank/DDBJ databases">
        <title>Comparative genomics and transcriptomics to analyze fruiting body development in filamentous ascomycetes.</title>
        <authorList>
            <consortium name="DOE Joint Genome Institute"/>
            <person name="Lutkenhaus R."/>
            <person name="Traeger S."/>
            <person name="Breuer J."/>
            <person name="Kuo A."/>
            <person name="Lipzen A."/>
            <person name="Pangilinan J."/>
            <person name="Dilworth D."/>
            <person name="Sandor L."/>
            <person name="Poggeler S."/>
            <person name="Barry K."/>
            <person name="Grigoriev I.V."/>
            <person name="Nowrousian M."/>
        </authorList>
    </citation>
    <scope>NUCLEOTIDE SEQUENCE [LARGE SCALE GENOMIC DNA]</scope>
    <source>
        <strain evidence="2 3">CBS 389.68</strain>
    </source>
</reference>
<evidence type="ECO:0000313" key="3">
    <source>
        <dbReference type="Proteomes" id="UP000298138"/>
    </source>
</evidence>
<keyword evidence="3" id="KW-1185">Reference proteome</keyword>
<dbReference type="EMBL" id="ML220145">
    <property type="protein sequence ID" value="TGZ78100.1"/>
    <property type="molecule type" value="Genomic_DNA"/>
</dbReference>
<dbReference type="AlphaFoldDB" id="A0A4S2MM18"/>
<gene>
    <name evidence="2" type="ORF">EX30DRAFT_166653</name>
</gene>
<sequence length="76" mass="8829">MRSVSFNEICFRRYFAIPFARSVRIKALVTHRGVSMAKQPPPHTKLRLKDASYARYCYSTGICLHVYVLIFDVFQG</sequence>
<accession>A0A4S2MM18</accession>
<dbReference type="InParanoid" id="A0A4S2MM18"/>
<evidence type="ECO:0000256" key="1">
    <source>
        <dbReference type="SAM" id="Phobius"/>
    </source>
</evidence>
<evidence type="ECO:0000313" key="2">
    <source>
        <dbReference type="EMBL" id="TGZ78100.1"/>
    </source>
</evidence>
<keyword evidence="1" id="KW-0812">Transmembrane</keyword>
<name>A0A4S2MM18_9PEZI</name>
<proteinExistence type="predicted"/>
<organism evidence="2 3">
    <name type="scientific">Ascodesmis nigricans</name>
    <dbReference type="NCBI Taxonomy" id="341454"/>
    <lineage>
        <taxon>Eukaryota</taxon>
        <taxon>Fungi</taxon>
        <taxon>Dikarya</taxon>
        <taxon>Ascomycota</taxon>
        <taxon>Pezizomycotina</taxon>
        <taxon>Pezizomycetes</taxon>
        <taxon>Pezizales</taxon>
        <taxon>Ascodesmidaceae</taxon>
        <taxon>Ascodesmis</taxon>
    </lineage>
</organism>